<protein>
    <submittedName>
        <fullName evidence="1">Uncharacterized protein</fullName>
    </submittedName>
</protein>
<dbReference type="AlphaFoldDB" id="A0A4S8M9D7"/>
<organism evidence="1 2">
    <name type="scientific">Dendrothele bispora (strain CBS 962.96)</name>
    <dbReference type="NCBI Taxonomy" id="1314807"/>
    <lineage>
        <taxon>Eukaryota</taxon>
        <taxon>Fungi</taxon>
        <taxon>Dikarya</taxon>
        <taxon>Basidiomycota</taxon>
        <taxon>Agaricomycotina</taxon>
        <taxon>Agaricomycetes</taxon>
        <taxon>Agaricomycetidae</taxon>
        <taxon>Agaricales</taxon>
        <taxon>Agaricales incertae sedis</taxon>
        <taxon>Dendrothele</taxon>
    </lineage>
</organism>
<dbReference type="EMBL" id="ML179130">
    <property type="protein sequence ID" value="THU98751.1"/>
    <property type="molecule type" value="Genomic_DNA"/>
</dbReference>
<name>A0A4S8M9D7_DENBC</name>
<evidence type="ECO:0000313" key="1">
    <source>
        <dbReference type="EMBL" id="THU98751.1"/>
    </source>
</evidence>
<evidence type="ECO:0000313" key="2">
    <source>
        <dbReference type="Proteomes" id="UP000297245"/>
    </source>
</evidence>
<proteinExistence type="predicted"/>
<reference evidence="1 2" key="1">
    <citation type="journal article" date="2019" name="Nat. Ecol. Evol.">
        <title>Megaphylogeny resolves global patterns of mushroom evolution.</title>
        <authorList>
            <person name="Varga T."/>
            <person name="Krizsan K."/>
            <person name="Foldi C."/>
            <person name="Dima B."/>
            <person name="Sanchez-Garcia M."/>
            <person name="Sanchez-Ramirez S."/>
            <person name="Szollosi G.J."/>
            <person name="Szarkandi J.G."/>
            <person name="Papp V."/>
            <person name="Albert L."/>
            <person name="Andreopoulos W."/>
            <person name="Angelini C."/>
            <person name="Antonin V."/>
            <person name="Barry K.W."/>
            <person name="Bougher N.L."/>
            <person name="Buchanan P."/>
            <person name="Buyck B."/>
            <person name="Bense V."/>
            <person name="Catcheside P."/>
            <person name="Chovatia M."/>
            <person name="Cooper J."/>
            <person name="Damon W."/>
            <person name="Desjardin D."/>
            <person name="Finy P."/>
            <person name="Geml J."/>
            <person name="Haridas S."/>
            <person name="Hughes K."/>
            <person name="Justo A."/>
            <person name="Karasinski D."/>
            <person name="Kautmanova I."/>
            <person name="Kiss B."/>
            <person name="Kocsube S."/>
            <person name="Kotiranta H."/>
            <person name="LaButti K.M."/>
            <person name="Lechner B.E."/>
            <person name="Liimatainen K."/>
            <person name="Lipzen A."/>
            <person name="Lukacs Z."/>
            <person name="Mihaltcheva S."/>
            <person name="Morgado L.N."/>
            <person name="Niskanen T."/>
            <person name="Noordeloos M.E."/>
            <person name="Ohm R.A."/>
            <person name="Ortiz-Santana B."/>
            <person name="Ovrebo C."/>
            <person name="Racz N."/>
            <person name="Riley R."/>
            <person name="Savchenko A."/>
            <person name="Shiryaev A."/>
            <person name="Soop K."/>
            <person name="Spirin V."/>
            <person name="Szebenyi C."/>
            <person name="Tomsovsky M."/>
            <person name="Tulloss R.E."/>
            <person name="Uehling J."/>
            <person name="Grigoriev I.V."/>
            <person name="Vagvolgyi C."/>
            <person name="Papp T."/>
            <person name="Martin F.M."/>
            <person name="Miettinen O."/>
            <person name="Hibbett D.S."/>
            <person name="Nagy L.G."/>
        </authorList>
    </citation>
    <scope>NUCLEOTIDE SEQUENCE [LARGE SCALE GENOMIC DNA]</scope>
    <source>
        <strain evidence="1 2">CBS 962.96</strain>
    </source>
</reference>
<accession>A0A4S8M9D7</accession>
<dbReference type="Proteomes" id="UP000297245">
    <property type="component" value="Unassembled WGS sequence"/>
</dbReference>
<keyword evidence="2" id="KW-1185">Reference proteome</keyword>
<sequence length="231" mass="26110">MISNRQQIQNQRKNWDQIVQDTSILSLPYWVLSISAPLQITGPGCSQTCPHQNLIIIKSKVYRESPELCVKLGNSQVAWRNWGIPQQHTGNSQVVWRNWGIPNSILGIPSTLLGIPELCGEIGEFPTTYWEFPSCVEELGNSQQHTGNSQVVWRNWGKPQQHTGNSQVFQATSKIEVHWSALEYSCIPNLTSIFNIIHKVAKINPFILNTCLIKVHITPCDMDSSTKYETA</sequence>
<gene>
    <name evidence="1" type="ORF">K435DRAFT_795422</name>
</gene>